<dbReference type="Gene3D" id="3.40.1190.10">
    <property type="entry name" value="Mur-like, catalytic domain"/>
    <property type="match status" value="1"/>
</dbReference>
<protein>
    <recommendedName>
        <fullName evidence="8">Mur ligase central domain-containing protein</fullName>
    </recommendedName>
</protein>
<dbReference type="GO" id="GO:0016881">
    <property type="term" value="F:acid-amino acid ligase activity"/>
    <property type="evidence" value="ECO:0007669"/>
    <property type="project" value="InterPro"/>
</dbReference>
<gene>
    <name evidence="6" type="ORF">A3K55_02405</name>
</gene>
<dbReference type="Pfam" id="PF02875">
    <property type="entry name" value="Mur_ligase_C"/>
    <property type="match status" value="1"/>
</dbReference>
<dbReference type="InterPro" id="IPR036615">
    <property type="entry name" value="Mur_ligase_C_dom_sf"/>
</dbReference>
<evidence type="ECO:0000313" key="6">
    <source>
        <dbReference type="EMBL" id="OGL54271.1"/>
    </source>
</evidence>
<dbReference type="AlphaFoldDB" id="A0A1F7SKH7"/>
<evidence type="ECO:0000256" key="2">
    <source>
        <dbReference type="ARBA" id="ARBA00022741"/>
    </source>
</evidence>
<dbReference type="Gene3D" id="3.90.190.20">
    <property type="entry name" value="Mur ligase, C-terminal domain"/>
    <property type="match status" value="1"/>
</dbReference>
<evidence type="ECO:0008006" key="8">
    <source>
        <dbReference type="Google" id="ProtNLM"/>
    </source>
</evidence>
<comment type="caution">
    <text evidence="6">The sequence shown here is derived from an EMBL/GenBank/DDBJ whole genome shotgun (WGS) entry which is preliminary data.</text>
</comment>
<feature type="domain" description="Mur ligase central" evidence="5">
    <location>
        <begin position="36"/>
        <end position="174"/>
    </location>
</feature>
<dbReference type="Pfam" id="PF08245">
    <property type="entry name" value="Mur_ligase_M"/>
    <property type="match status" value="1"/>
</dbReference>
<name>A0A1F7SKH7_9BACT</name>
<proteinExistence type="predicted"/>
<dbReference type="PANTHER" id="PTHR43024">
    <property type="entry name" value="UDP-N-ACETYLMURAMOYL-TRIPEPTIDE--D-ALANYL-D-ALANINE LIGASE"/>
    <property type="match status" value="1"/>
</dbReference>
<dbReference type="Proteomes" id="UP000185874">
    <property type="component" value="Unassembled WGS sequence"/>
</dbReference>
<dbReference type="SUPFAM" id="SSF53623">
    <property type="entry name" value="MurD-like peptide ligases, catalytic domain"/>
    <property type="match status" value="1"/>
</dbReference>
<dbReference type="EMBL" id="MGDJ01000004">
    <property type="protein sequence ID" value="OGL54271.1"/>
    <property type="molecule type" value="Genomic_DNA"/>
</dbReference>
<accession>A0A1F7SKH7</accession>
<feature type="domain" description="Mur ligase C-terminal" evidence="4">
    <location>
        <begin position="239"/>
        <end position="350"/>
    </location>
</feature>
<dbReference type="InterPro" id="IPR036565">
    <property type="entry name" value="Mur-like_cat_sf"/>
</dbReference>
<keyword evidence="2" id="KW-0547">Nucleotide-binding</keyword>
<evidence type="ECO:0000259" key="4">
    <source>
        <dbReference type="Pfam" id="PF02875"/>
    </source>
</evidence>
<dbReference type="InterPro" id="IPR013221">
    <property type="entry name" value="Mur_ligase_cen"/>
</dbReference>
<evidence type="ECO:0000256" key="3">
    <source>
        <dbReference type="ARBA" id="ARBA00022840"/>
    </source>
</evidence>
<keyword evidence="3" id="KW-0067">ATP-binding</keyword>
<evidence type="ECO:0000256" key="1">
    <source>
        <dbReference type="ARBA" id="ARBA00022598"/>
    </source>
</evidence>
<dbReference type="SUPFAM" id="SSF53244">
    <property type="entry name" value="MurD-like peptide ligases, peptide-binding domain"/>
    <property type="match status" value="1"/>
</dbReference>
<evidence type="ECO:0000259" key="5">
    <source>
        <dbReference type="Pfam" id="PF08245"/>
    </source>
</evidence>
<dbReference type="PANTHER" id="PTHR43024:SF1">
    <property type="entry name" value="UDP-N-ACETYLMURAMOYL-TRIPEPTIDE--D-ALANYL-D-ALANINE LIGASE"/>
    <property type="match status" value="1"/>
</dbReference>
<dbReference type="InterPro" id="IPR051046">
    <property type="entry name" value="MurCDEF_CellWall_CoF430Synth"/>
</dbReference>
<reference evidence="6 7" key="1">
    <citation type="journal article" date="2016" name="Nat. Commun.">
        <title>Thousands of microbial genomes shed light on interconnected biogeochemical processes in an aquifer system.</title>
        <authorList>
            <person name="Anantharaman K."/>
            <person name="Brown C.T."/>
            <person name="Hug L.A."/>
            <person name="Sharon I."/>
            <person name="Castelle C.J."/>
            <person name="Probst A.J."/>
            <person name="Thomas B.C."/>
            <person name="Singh A."/>
            <person name="Wilkins M.J."/>
            <person name="Karaoz U."/>
            <person name="Brodie E.L."/>
            <person name="Williams K.H."/>
            <person name="Hubbard S.S."/>
            <person name="Banfield J.F."/>
        </authorList>
    </citation>
    <scope>NUCLEOTIDE SEQUENCE [LARGE SCALE GENOMIC DNA]</scope>
</reference>
<dbReference type="InterPro" id="IPR004101">
    <property type="entry name" value="Mur_ligase_C"/>
</dbReference>
<sequence>MKQKLSLLLLFFLRFFARIQIAKLRLLNPRLKIIGVTGSAGKTSTIAAIKAALEPKFKVKSTAGSNSESGIPLSILGIKVTGYSLLDWLRYCLLAKLKIFSNWQKYDVLVIEMGIDAPYSPKNMSYLLSIVKPDIGVFLNVTPVHLHNFTSLDQIAREKAKLVNSTPIAIINPALKKFVTNKNIFYINPQPIKYHHPLPAIYQQSFGAAIAVAKVLGLESKSATHNLQSNFRLPPSRSTILKGLKDSQIIDSSYNSSPLACAEMLQFLSTFKGSRLAVLGDMRELGSSSADEHLKLYQLAAKTADTIISIGPETQKYFGPKAIKFLYWWQALKYLKEHLPPKSTLLVKGSQNTIFLEELIKGLLAKKSDSKLLCRQSAYWLRTKKQFKLSSS</sequence>
<dbReference type="GO" id="GO:0005524">
    <property type="term" value="F:ATP binding"/>
    <property type="evidence" value="ECO:0007669"/>
    <property type="project" value="UniProtKB-KW"/>
</dbReference>
<organism evidence="6 7">
    <name type="scientific">Candidatus Shapirobacteria bacterium RBG_13_44_7</name>
    <dbReference type="NCBI Taxonomy" id="1802149"/>
    <lineage>
        <taxon>Bacteria</taxon>
        <taxon>Candidatus Shapironibacteriota</taxon>
    </lineage>
</organism>
<keyword evidence="1" id="KW-0436">Ligase</keyword>
<evidence type="ECO:0000313" key="7">
    <source>
        <dbReference type="Proteomes" id="UP000185874"/>
    </source>
</evidence>